<dbReference type="AlphaFoldDB" id="A0AAD9L852"/>
<evidence type="ECO:0000259" key="1">
    <source>
        <dbReference type="Pfam" id="PF02558"/>
    </source>
</evidence>
<proteinExistence type="predicted"/>
<dbReference type="InterPro" id="IPR013752">
    <property type="entry name" value="KPA_reductase"/>
</dbReference>
<dbReference type="SUPFAM" id="SSF48179">
    <property type="entry name" value="6-phosphogluconate dehydrogenase C-terminal domain-like"/>
    <property type="match status" value="1"/>
</dbReference>
<feature type="domain" description="Ketopantoate reductase N-terminal" evidence="1">
    <location>
        <begin position="49"/>
        <end position="199"/>
    </location>
</feature>
<evidence type="ECO:0000259" key="2">
    <source>
        <dbReference type="Pfam" id="PF08546"/>
    </source>
</evidence>
<reference evidence="3" key="1">
    <citation type="submission" date="2023-02" db="EMBL/GenBank/DDBJ databases">
        <title>Identification and recombinant expression of a fungal hydrolase from Papiliotrema laurentii that hydrolyzes apple cutin and clears colloidal polyester polyurethane.</title>
        <authorList>
            <consortium name="DOE Joint Genome Institute"/>
            <person name="Roman V.A."/>
            <person name="Bojanowski C."/>
            <person name="Crable B.R."/>
            <person name="Wagner D.N."/>
            <person name="Hung C.S."/>
            <person name="Nadeau L.J."/>
            <person name="Schratz L."/>
            <person name="Haridas S."/>
            <person name="Pangilinan J."/>
            <person name="Lipzen A."/>
            <person name="Na H."/>
            <person name="Yan M."/>
            <person name="Ng V."/>
            <person name="Grigoriev I.V."/>
            <person name="Spatafora J.W."/>
            <person name="Barlow D."/>
            <person name="Biffinger J."/>
            <person name="Kelley-Loughnane N."/>
            <person name="Varaljay V.A."/>
            <person name="Crookes-Goodson W.J."/>
        </authorList>
    </citation>
    <scope>NUCLEOTIDE SEQUENCE</scope>
    <source>
        <strain evidence="3">5307AH</strain>
    </source>
</reference>
<dbReference type="InterPro" id="IPR008927">
    <property type="entry name" value="6-PGluconate_DH-like_C_sf"/>
</dbReference>
<dbReference type="InterPro" id="IPR013332">
    <property type="entry name" value="KPR_N"/>
</dbReference>
<accession>A0AAD9L852</accession>
<dbReference type="PANTHER" id="PTHR21708:SF43">
    <property type="entry name" value="KETOPANTOATE REDUCTASE C-TERMINAL DOMAIN-CONTAINING PROTEIN"/>
    <property type="match status" value="1"/>
</dbReference>
<dbReference type="Pfam" id="PF02558">
    <property type="entry name" value="ApbA"/>
    <property type="match status" value="1"/>
</dbReference>
<sequence>MSLRKLRPLSHSLLARRYPPTQLTIPSLAMSTATPANGQPDGQAKPLDILLIGLGSIGSVYAHILERTGRARVTAVARSNYDMYTSGQVTLDTDKFGKHEGWKPYRVVKSQAEALEGDVTYDYCLITTKCLPDVTPTPKLVEQVIASNKVSAWSLIQNGLGVEQDLYQAVKHLETPIISSCAWIGIMTSPDGRTVTWRGFDKLVSGIYPPLAPVDQPQTREYSPKEIAALDLWHGLLKDGGAEISLEDRIDSIRFSKNVWNCSWSSIQAFIRGTPDTFVDFPEDQRRPLKAFIREVVDTGFKSGLLREGQYQYPFGGSVGDAESVAEHAWSKIFEMSVDKARQGIPPHKMSLLIDIEQNRPFEVEVITGAVLRLAKQHGLDTPHLALMYSLMKGLQLNIIKSRGEK</sequence>
<keyword evidence="4" id="KW-1185">Reference proteome</keyword>
<dbReference type="GO" id="GO:0005737">
    <property type="term" value="C:cytoplasm"/>
    <property type="evidence" value="ECO:0007669"/>
    <property type="project" value="TreeGrafter"/>
</dbReference>
<dbReference type="Proteomes" id="UP001182556">
    <property type="component" value="Unassembled WGS sequence"/>
</dbReference>
<feature type="domain" description="Ketopantoate reductase C-terminal" evidence="2">
    <location>
        <begin position="250"/>
        <end position="396"/>
    </location>
</feature>
<dbReference type="Gene3D" id="3.40.50.720">
    <property type="entry name" value="NAD(P)-binding Rossmann-like Domain"/>
    <property type="match status" value="1"/>
</dbReference>
<name>A0AAD9L852_PAPLA</name>
<dbReference type="InterPro" id="IPR051402">
    <property type="entry name" value="KPR-Related"/>
</dbReference>
<evidence type="ECO:0000313" key="3">
    <source>
        <dbReference type="EMBL" id="KAK1926841.1"/>
    </source>
</evidence>
<evidence type="ECO:0000313" key="4">
    <source>
        <dbReference type="Proteomes" id="UP001182556"/>
    </source>
</evidence>
<gene>
    <name evidence="3" type="ORF">DB88DRAFT_483212</name>
</gene>
<comment type="caution">
    <text evidence="3">The sequence shown here is derived from an EMBL/GenBank/DDBJ whole genome shotgun (WGS) entry which is preliminary data.</text>
</comment>
<protein>
    <submittedName>
        <fullName evidence="3">Ketopantoate reductase PanE/ApbA C terminal-domain-containing protein</fullName>
    </submittedName>
</protein>
<dbReference type="Pfam" id="PF08546">
    <property type="entry name" value="ApbA_C"/>
    <property type="match status" value="1"/>
</dbReference>
<dbReference type="EMBL" id="JAODAN010000002">
    <property type="protein sequence ID" value="KAK1926841.1"/>
    <property type="molecule type" value="Genomic_DNA"/>
</dbReference>
<organism evidence="3 4">
    <name type="scientific">Papiliotrema laurentii</name>
    <name type="common">Cryptococcus laurentii</name>
    <dbReference type="NCBI Taxonomy" id="5418"/>
    <lineage>
        <taxon>Eukaryota</taxon>
        <taxon>Fungi</taxon>
        <taxon>Dikarya</taxon>
        <taxon>Basidiomycota</taxon>
        <taxon>Agaricomycotina</taxon>
        <taxon>Tremellomycetes</taxon>
        <taxon>Tremellales</taxon>
        <taxon>Rhynchogastremaceae</taxon>
        <taxon>Papiliotrema</taxon>
    </lineage>
</organism>
<dbReference type="InterPro" id="IPR013328">
    <property type="entry name" value="6PGD_dom2"/>
</dbReference>
<dbReference type="PANTHER" id="PTHR21708">
    <property type="entry name" value="PROBABLE 2-DEHYDROPANTOATE 2-REDUCTASE"/>
    <property type="match status" value="1"/>
</dbReference>
<dbReference type="Gene3D" id="1.10.1040.10">
    <property type="entry name" value="N-(1-d-carboxylethyl)-l-norvaline Dehydrogenase, domain 2"/>
    <property type="match status" value="1"/>
</dbReference>